<evidence type="ECO:0000256" key="2">
    <source>
        <dbReference type="ARBA" id="ARBA00022475"/>
    </source>
</evidence>
<feature type="transmembrane region" description="Helical" evidence="6">
    <location>
        <begin position="20"/>
        <end position="42"/>
    </location>
</feature>
<comment type="subcellular location">
    <subcellularLocation>
        <location evidence="1">Cell membrane</location>
        <topology evidence="1">Multi-pass membrane protein</topology>
    </subcellularLocation>
</comment>
<feature type="transmembrane region" description="Helical" evidence="6">
    <location>
        <begin position="185"/>
        <end position="204"/>
    </location>
</feature>
<feature type="transmembrane region" description="Helical" evidence="6">
    <location>
        <begin position="95"/>
        <end position="118"/>
    </location>
</feature>
<evidence type="ECO:0000256" key="5">
    <source>
        <dbReference type="ARBA" id="ARBA00023136"/>
    </source>
</evidence>
<dbReference type="AlphaFoldDB" id="A0A397NKY2"/>
<keyword evidence="4 6" id="KW-1133">Transmembrane helix</keyword>
<dbReference type="OrthoDB" id="5785171at2"/>
<dbReference type="InterPro" id="IPR050833">
    <property type="entry name" value="Poly_Biosynth_Transport"/>
</dbReference>
<dbReference type="EMBL" id="QXDC01000008">
    <property type="protein sequence ID" value="RIA35355.1"/>
    <property type="molecule type" value="Genomic_DNA"/>
</dbReference>
<feature type="transmembrane region" description="Helical" evidence="6">
    <location>
        <begin position="225"/>
        <end position="254"/>
    </location>
</feature>
<dbReference type="PANTHER" id="PTHR30250:SF11">
    <property type="entry name" value="O-ANTIGEN TRANSPORTER-RELATED"/>
    <property type="match status" value="1"/>
</dbReference>
<evidence type="ECO:0000313" key="8">
    <source>
        <dbReference type="Proteomes" id="UP000266568"/>
    </source>
</evidence>
<feature type="transmembrane region" description="Helical" evidence="6">
    <location>
        <begin position="341"/>
        <end position="361"/>
    </location>
</feature>
<accession>A0A397NKY2</accession>
<name>A0A397NKY2_9SPHN</name>
<feature type="transmembrane region" description="Helical" evidence="6">
    <location>
        <begin position="373"/>
        <end position="391"/>
    </location>
</feature>
<feature type="transmembrane region" description="Helical" evidence="6">
    <location>
        <begin position="274"/>
        <end position="294"/>
    </location>
</feature>
<feature type="transmembrane region" description="Helical" evidence="6">
    <location>
        <begin position="48"/>
        <end position="74"/>
    </location>
</feature>
<keyword evidence="5 6" id="KW-0472">Membrane</keyword>
<evidence type="ECO:0000313" key="7">
    <source>
        <dbReference type="EMBL" id="RIA35355.1"/>
    </source>
</evidence>
<evidence type="ECO:0000256" key="4">
    <source>
        <dbReference type="ARBA" id="ARBA00022989"/>
    </source>
</evidence>
<dbReference type="Proteomes" id="UP000266568">
    <property type="component" value="Unassembled WGS sequence"/>
</dbReference>
<feature type="transmembrane region" description="Helical" evidence="6">
    <location>
        <begin position="306"/>
        <end position="329"/>
    </location>
</feature>
<comment type="caution">
    <text evidence="7">The sequence shown here is derived from an EMBL/GenBank/DDBJ whole genome shotgun (WGS) entry which is preliminary data.</text>
</comment>
<proteinExistence type="predicted"/>
<gene>
    <name evidence="7" type="ORF">DFR49_4373</name>
</gene>
<evidence type="ECO:0000256" key="3">
    <source>
        <dbReference type="ARBA" id="ARBA00022692"/>
    </source>
</evidence>
<evidence type="ECO:0000256" key="6">
    <source>
        <dbReference type="SAM" id="Phobius"/>
    </source>
</evidence>
<reference evidence="7 8" key="1">
    <citation type="submission" date="2018-08" db="EMBL/GenBank/DDBJ databases">
        <title>Genomic Encyclopedia of Type Strains, Phase IV (KMG-IV): sequencing the most valuable type-strain genomes for metagenomic binning, comparative biology and taxonomic classification.</title>
        <authorList>
            <person name="Goeker M."/>
        </authorList>
    </citation>
    <scope>NUCLEOTIDE SEQUENCE [LARGE SCALE GENOMIC DNA]</scope>
    <source>
        <strain evidence="7 8">DSM 25527</strain>
    </source>
</reference>
<keyword evidence="8" id="KW-1185">Reference proteome</keyword>
<keyword evidence="2" id="KW-1003">Cell membrane</keyword>
<evidence type="ECO:0000256" key="1">
    <source>
        <dbReference type="ARBA" id="ARBA00004651"/>
    </source>
</evidence>
<keyword evidence="3 6" id="KW-0812">Transmembrane</keyword>
<dbReference type="GO" id="GO:0005886">
    <property type="term" value="C:plasma membrane"/>
    <property type="evidence" value="ECO:0007669"/>
    <property type="project" value="UniProtKB-SubCell"/>
</dbReference>
<feature type="transmembrane region" description="Helical" evidence="6">
    <location>
        <begin position="124"/>
        <end position="150"/>
    </location>
</feature>
<dbReference type="PANTHER" id="PTHR30250">
    <property type="entry name" value="PST FAMILY PREDICTED COLANIC ACID TRANSPORTER"/>
    <property type="match status" value="1"/>
</dbReference>
<organism evidence="7 8">
    <name type="scientific">Hephaestia caeni</name>
    <dbReference type="NCBI Taxonomy" id="645617"/>
    <lineage>
        <taxon>Bacteria</taxon>
        <taxon>Pseudomonadati</taxon>
        <taxon>Pseudomonadota</taxon>
        <taxon>Alphaproteobacteria</taxon>
        <taxon>Sphingomonadales</taxon>
        <taxon>Sphingomonadaceae</taxon>
        <taxon>Hephaestia</taxon>
    </lineage>
</organism>
<protein>
    <submittedName>
        <fullName evidence="7">O-antigen/teichoic acid export membrane protein</fullName>
    </submittedName>
</protein>
<feature type="transmembrane region" description="Helical" evidence="6">
    <location>
        <begin position="162"/>
        <end position="179"/>
    </location>
</feature>
<dbReference type="RefSeq" id="WP_119037818.1">
    <property type="nucleotide sequence ID" value="NZ_QXDC01000008.1"/>
</dbReference>
<sequence length="447" mass="47915">MVTKEAFARLMRTDALQSVFAFLIKGGAGVANYIFFALAARLAGPSAFGAFSILFSAAMIIGLAGAFGQQTFLLKEIPRTRAQGLQGEEAGAYRFALLSSGIASLLGCFVFAGVSLLLPQRIPAMAIAAGATLCFLYSMSQVTVAAMRVQDRLQLAMGTRDVLWRLLSIAALSIVGLFLRPGSTVLIGVLAAMLLPITILHLGLIRKGFPMSLRDPRIVVLARPWLRMSWGLMLISVIAGADIYFYTLVIGYLVPAEEAGALFAAMKSVELLSLFLISVTLVITPELSHLLATGDREALQQKCKQAIIIQSLPTIGVSLVIIAAAPLFMWLFNPAYVAQAGVLRILALAMIVSALTGAGGMLMQLSGLHWRQVVYQGLSLLLGVVSMPFLVNVFGLMGAALSFLIAKLVWNVLAAYTIDRHLGVDPSILGLLRRREKGRQNHNPSGD</sequence>